<dbReference type="AlphaFoldDB" id="A0A371F303"/>
<dbReference type="Proteomes" id="UP000257109">
    <property type="component" value="Unassembled WGS sequence"/>
</dbReference>
<organism evidence="1 2">
    <name type="scientific">Mucuna pruriens</name>
    <name type="common">Velvet bean</name>
    <name type="synonym">Dolichos pruriens</name>
    <dbReference type="NCBI Taxonomy" id="157652"/>
    <lineage>
        <taxon>Eukaryota</taxon>
        <taxon>Viridiplantae</taxon>
        <taxon>Streptophyta</taxon>
        <taxon>Embryophyta</taxon>
        <taxon>Tracheophyta</taxon>
        <taxon>Spermatophyta</taxon>
        <taxon>Magnoliopsida</taxon>
        <taxon>eudicotyledons</taxon>
        <taxon>Gunneridae</taxon>
        <taxon>Pentapetalae</taxon>
        <taxon>rosids</taxon>
        <taxon>fabids</taxon>
        <taxon>Fabales</taxon>
        <taxon>Fabaceae</taxon>
        <taxon>Papilionoideae</taxon>
        <taxon>50 kb inversion clade</taxon>
        <taxon>NPAAA clade</taxon>
        <taxon>indigoferoid/millettioid clade</taxon>
        <taxon>Phaseoleae</taxon>
        <taxon>Mucuna</taxon>
    </lineage>
</organism>
<keyword evidence="2" id="KW-1185">Reference proteome</keyword>
<protein>
    <submittedName>
        <fullName evidence="1">Uncharacterized protein</fullName>
    </submittedName>
</protein>
<feature type="non-terminal residue" evidence="1">
    <location>
        <position position="1"/>
    </location>
</feature>
<accession>A0A371F303</accession>
<proteinExistence type="predicted"/>
<reference evidence="1" key="1">
    <citation type="submission" date="2018-05" db="EMBL/GenBank/DDBJ databases">
        <title>Draft genome of Mucuna pruriens seed.</title>
        <authorList>
            <person name="Nnadi N.E."/>
            <person name="Vos R."/>
            <person name="Hasami M.H."/>
            <person name="Devisetty U.K."/>
            <person name="Aguiy J.C."/>
        </authorList>
    </citation>
    <scope>NUCLEOTIDE SEQUENCE [LARGE SCALE GENOMIC DNA]</scope>
    <source>
        <strain evidence="1">JCA_2017</strain>
    </source>
</reference>
<evidence type="ECO:0000313" key="2">
    <source>
        <dbReference type="Proteomes" id="UP000257109"/>
    </source>
</evidence>
<sequence>MVYNQADKERKLQLQELESYSWKLMETPGSTKRIELRDEDNNRNFKVNGHQKKPYIEGLTPIMGEVESISLMEPIILEATLKRNFHIPLCAYALRTMHHLKGSNVEIKNEEVMHNLG</sequence>
<evidence type="ECO:0000313" key="1">
    <source>
        <dbReference type="EMBL" id="RDX72680.1"/>
    </source>
</evidence>
<gene>
    <name evidence="1" type="ORF">CR513_47796</name>
</gene>
<dbReference type="EMBL" id="QJKJ01010804">
    <property type="protein sequence ID" value="RDX72680.1"/>
    <property type="molecule type" value="Genomic_DNA"/>
</dbReference>
<name>A0A371F303_MUCPR</name>
<comment type="caution">
    <text evidence="1">The sequence shown here is derived from an EMBL/GenBank/DDBJ whole genome shotgun (WGS) entry which is preliminary data.</text>
</comment>